<evidence type="ECO:0000313" key="4">
    <source>
        <dbReference type="EMBL" id="CAK6964228.1"/>
    </source>
</evidence>
<keyword evidence="5" id="KW-1185">Reference proteome</keyword>
<comment type="caution">
    <text evidence="4">The sequence shown here is derived from an EMBL/GenBank/DDBJ whole genome shotgun (WGS) entry which is preliminary data.</text>
</comment>
<dbReference type="AlphaFoldDB" id="A0AAV1NY58"/>
<name>A0AAV1NY58_SCOSC</name>
<proteinExistence type="predicted"/>
<comment type="cofactor">
    <cofactor evidence="1">
        <name>a divalent metal cation</name>
        <dbReference type="ChEBI" id="CHEBI:60240"/>
    </cofactor>
</comment>
<evidence type="ECO:0000256" key="2">
    <source>
        <dbReference type="ARBA" id="ARBA00022723"/>
    </source>
</evidence>
<evidence type="ECO:0000259" key="3">
    <source>
        <dbReference type="Pfam" id="PF13359"/>
    </source>
</evidence>
<protein>
    <submittedName>
        <fullName evidence="4">Nuclease HARBI1</fullName>
    </submittedName>
</protein>
<keyword evidence="2" id="KW-0479">Metal-binding</keyword>
<accession>A0AAV1NY58</accession>
<dbReference type="EMBL" id="CAWUFR010000070">
    <property type="protein sequence ID" value="CAK6964228.1"/>
    <property type="molecule type" value="Genomic_DNA"/>
</dbReference>
<dbReference type="Pfam" id="PF13359">
    <property type="entry name" value="DDE_Tnp_4"/>
    <property type="match status" value="1"/>
</dbReference>
<dbReference type="GO" id="GO:0046872">
    <property type="term" value="F:metal ion binding"/>
    <property type="evidence" value="ECO:0007669"/>
    <property type="project" value="UniProtKB-KW"/>
</dbReference>
<dbReference type="InterPro" id="IPR027806">
    <property type="entry name" value="HARBI1_dom"/>
</dbReference>
<feature type="domain" description="DDE Tnp4" evidence="3">
    <location>
        <begin position="7"/>
        <end position="87"/>
    </location>
</feature>
<sequence>MEDELNGQYWVIGGSSYNLSKHVLTSVSEPTNEKENRFNQAHAKIHDVMRITLGSMKRCFRCLMQLGFAQEGSLDKKSNIIKACSVLLPPAGRTHRVKPSQRRIFEDSGFAV</sequence>
<evidence type="ECO:0000256" key="1">
    <source>
        <dbReference type="ARBA" id="ARBA00001968"/>
    </source>
</evidence>
<reference evidence="4 5" key="1">
    <citation type="submission" date="2024-01" db="EMBL/GenBank/DDBJ databases">
        <authorList>
            <person name="Alioto T."/>
            <person name="Alioto T."/>
            <person name="Gomez Garrido J."/>
        </authorList>
    </citation>
    <scope>NUCLEOTIDE SEQUENCE [LARGE SCALE GENOMIC DNA]</scope>
</reference>
<dbReference type="Proteomes" id="UP001314229">
    <property type="component" value="Unassembled WGS sequence"/>
</dbReference>
<organism evidence="4 5">
    <name type="scientific">Scomber scombrus</name>
    <name type="common">Atlantic mackerel</name>
    <name type="synonym">Scomber vernalis</name>
    <dbReference type="NCBI Taxonomy" id="13677"/>
    <lineage>
        <taxon>Eukaryota</taxon>
        <taxon>Metazoa</taxon>
        <taxon>Chordata</taxon>
        <taxon>Craniata</taxon>
        <taxon>Vertebrata</taxon>
        <taxon>Euteleostomi</taxon>
        <taxon>Actinopterygii</taxon>
        <taxon>Neopterygii</taxon>
        <taxon>Teleostei</taxon>
        <taxon>Neoteleostei</taxon>
        <taxon>Acanthomorphata</taxon>
        <taxon>Pelagiaria</taxon>
        <taxon>Scombriformes</taxon>
        <taxon>Scombridae</taxon>
        <taxon>Scomber</taxon>
    </lineage>
</organism>
<gene>
    <name evidence="4" type="ORF">FSCOSCO3_A007102</name>
</gene>
<evidence type="ECO:0000313" key="5">
    <source>
        <dbReference type="Proteomes" id="UP001314229"/>
    </source>
</evidence>